<dbReference type="GO" id="GO:0016020">
    <property type="term" value="C:membrane"/>
    <property type="evidence" value="ECO:0007669"/>
    <property type="project" value="UniProtKB-SubCell"/>
</dbReference>
<feature type="transmembrane region" description="Helical" evidence="8">
    <location>
        <begin position="539"/>
        <end position="561"/>
    </location>
</feature>
<dbReference type="InterPro" id="IPR005828">
    <property type="entry name" value="MFS_sugar_transport-like"/>
</dbReference>
<dbReference type="InterPro" id="IPR005829">
    <property type="entry name" value="Sugar_transporter_CS"/>
</dbReference>
<proteinExistence type="inferred from homology"/>
<gene>
    <name evidence="10" type="ORF">E0L32_001278</name>
</gene>
<evidence type="ECO:0000256" key="7">
    <source>
        <dbReference type="SAM" id="MobiDB-lite"/>
    </source>
</evidence>
<dbReference type="FunFam" id="1.20.1250.20:FF:000474">
    <property type="entry name" value="Sugar transporter, putative"/>
    <property type="match status" value="1"/>
</dbReference>
<accession>A0A507AZ03</accession>
<evidence type="ECO:0000256" key="5">
    <source>
        <dbReference type="ARBA" id="ARBA00022989"/>
    </source>
</evidence>
<keyword evidence="11" id="KW-1185">Reference proteome</keyword>
<evidence type="ECO:0000256" key="1">
    <source>
        <dbReference type="ARBA" id="ARBA00004141"/>
    </source>
</evidence>
<dbReference type="RefSeq" id="XP_030991792.1">
    <property type="nucleotide sequence ID" value="XM_031135339.1"/>
</dbReference>
<dbReference type="SUPFAM" id="SSF103473">
    <property type="entry name" value="MFS general substrate transporter"/>
    <property type="match status" value="1"/>
</dbReference>
<feature type="region of interest" description="Disordered" evidence="7">
    <location>
        <begin position="630"/>
        <end position="656"/>
    </location>
</feature>
<dbReference type="STRING" id="1093900.A0A507AZ03"/>
<dbReference type="Proteomes" id="UP000319257">
    <property type="component" value="Unassembled WGS sequence"/>
</dbReference>
<reference evidence="10 11" key="1">
    <citation type="submission" date="2019-06" db="EMBL/GenBank/DDBJ databases">
        <title>Draft genome sequence of the filamentous fungus Phialemoniopsis curvata isolated from diesel fuel.</title>
        <authorList>
            <person name="Varaljay V.A."/>
            <person name="Lyon W.J."/>
            <person name="Crouch A.L."/>
            <person name="Drake C.E."/>
            <person name="Hollomon J.M."/>
            <person name="Nadeau L.J."/>
            <person name="Nunn H.S."/>
            <person name="Stevenson B.S."/>
            <person name="Bojanowski C.L."/>
            <person name="Crookes-Goodson W.J."/>
        </authorList>
    </citation>
    <scope>NUCLEOTIDE SEQUENCE [LARGE SCALE GENOMIC DNA]</scope>
    <source>
        <strain evidence="10 11">D216</strain>
    </source>
</reference>
<dbReference type="Gene3D" id="1.20.1250.20">
    <property type="entry name" value="MFS general substrate transporter like domains"/>
    <property type="match status" value="1"/>
</dbReference>
<dbReference type="InterPro" id="IPR050814">
    <property type="entry name" value="Myo-inositol_Transporter"/>
</dbReference>
<feature type="transmembrane region" description="Helical" evidence="8">
    <location>
        <begin position="230"/>
        <end position="248"/>
    </location>
</feature>
<dbReference type="PANTHER" id="PTHR48020:SF40">
    <property type="entry name" value="MAJOR FACILITATOR SUPERFAMILY (MFS) PROFILE DOMAIN-CONTAINING PROTEIN"/>
    <property type="match status" value="1"/>
</dbReference>
<feature type="region of interest" description="Disordered" evidence="7">
    <location>
        <begin position="1"/>
        <end position="22"/>
    </location>
</feature>
<evidence type="ECO:0000256" key="8">
    <source>
        <dbReference type="SAM" id="Phobius"/>
    </source>
</evidence>
<feature type="transmembrane region" description="Helical" evidence="8">
    <location>
        <begin position="260"/>
        <end position="284"/>
    </location>
</feature>
<dbReference type="GeneID" id="41968725"/>
<feature type="transmembrane region" description="Helical" evidence="8">
    <location>
        <begin position="445"/>
        <end position="467"/>
    </location>
</feature>
<comment type="subcellular location">
    <subcellularLocation>
        <location evidence="1">Membrane</location>
        <topology evidence="1">Multi-pass membrane protein</topology>
    </subcellularLocation>
</comment>
<keyword evidence="6 8" id="KW-0472">Membrane</keyword>
<dbReference type="PROSITE" id="PS50850">
    <property type="entry name" value="MFS"/>
    <property type="match status" value="1"/>
</dbReference>
<dbReference type="GO" id="GO:0015798">
    <property type="term" value="P:myo-inositol transport"/>
    <property type="evidence" value="ECO:0007669"/>
    <property type="project" value="UniProtKB-ARBA"/>
</dbReference>
<dbReference type="GO" id="GO:0022857">
    <property type="term" value="F:transmembrane transporter activity"/>
    <property type="evidence" value="ECO:0007669"/>
    <property type="project" value="InterPro"/>
</dbReference>
<feature type="compositionally biased region" description="Basic and acidic residues" evidence="7">
    <location>
        <begin position="1"/>
        <end position="15"/>
    </location>
</feature>
<organism evidence="10 11">
    <name type="scientific">Thyridium curvatum</name>
    <dbReference type="NCBI Taxonomy" id="1093900"/>
    <lineage>
        <taxon>Eukaryota</taxon>
        <taxon>Fungi</taxon>
        <taxon>Dikarya</taxon>
        <taxon>Ascomycota</taxon>
        <taxon>Pezizomycotina</taxon>
        <taxon>Sordariomycetes</taxon>
        <taxon>Sordariomycetidae</taxon>
        <taxon>Thyridiales</taxon>
        <taxon>Thyridiaceae</taxon>
        <taxon>Thyridium</taxon>
    </lineage>
</organism>
<comment type="caution">
    <text evidence="10">The sequence shown here is derived from an EMBL/GenBank/DDBJ whole genome shotgun (WGS) entry which is preliminary data.</text>
</comment>
<dbReference type="InParanoid" id="A0A507AZ03"/>
<dbReference type="PANTHER" id="PTHR48020">
    <property type="entry name" value="PROTON MYO-INOSITOL COTRANSPORTER"/>
    <property type="match status" value="1"/>
</dbReference>
<keyword evidence="4 8" id="KW-0812">Transmembrane</keyword>
<dbReference type="NCBIfam" id="TIGR00879">
    <property type="entry name" value="SP"/>
    <property type="match status" value="1"/>
</dbReference>
<sequence>MNGSDEIREERKDSQNAHLENQVRNEININSNADASSSHPYRIRNPLAGIPYDQLMRNVEAFAHEKGLQEHIPILRKGALVAQDPENYENISGPEALDEAEKTVIYNEVHHKWRMPWKLILTIATCSIGACVQGWDQTGSNGATIFFPQYYGIPEKNPDDSTNTHNTLLVGMINAGPYIGCALLGCWLADPLNFFLGRRTVIFISGHFCLWPVIGSAFCMTWEQQFACRLLMGIGMGIKAATVPVYAAENAPASVRGALVMSWQMWTAFGIMLGTVINVAVFYHAHNWRLMLGLPAIPAVPLIGLIYLCPESPRWCMKKGRYVQAWDAMMRLRFNPIQVARDIYYIHCQLEIEREVLSQNNYITRAIQLFTIPRVRRATLAAFTVMLAQQMCGINIIAFYSTSVFKAAGQDEFHALLASFGFGLINWVFAFPAFWTIDTFGRRSLLLFTFPNMMWTLLTAGLCTLMKQSTAKTALVALFVYLFAAFYSPGEGPVPFTYSAEVFPLSHREMGMGFAVATCLGFAAVLGITFPLIIENLGTAGACGLYAGFNFVAFWMIFFWVPETKQRTLEELDYVFAIPTAKFARYQVTEATPWFFKRYVLFQKHATLQPLIHVDHEHRDLEGANNHYAAQPESSKAAGGMSDSPEFSQEKRVENL</sequence>
<evidence type="ECO:0000259" key="9">
    <source>
        <dbReference type="PROSITE" id="PS50850"/>
    </source>
</evidence>
<dbReference type="InterPro" id="IPR020846">
    <property type="entry name" value="MFS_dom"/>
</dbReference>
<dbReference type="PRINTS" id="PR00171">
    <property type="entry name" value="SUGRTRNSPORT"/>
</dbReference>
<evidence type="ECO:0000313" key="11">
    <source>
        <dbReference type="Proteomes" id="UP000319257"/>
    </source>
</evidence>
<name>A0A507AZ03_9PEZI</name>
<dbReference type="Pfam" id="PF00083">
    <property type="entry name" value="Sugar_tr"/>
    <property type="match status" value="1"/>
</dbReference>
<evidence type="ECO:0000256" key="4">
    <source>
        <dbReference type="ARBA" id="ARBA00022692"/>
    </source>
</evidence>
<keyword evidence="3" id="KW-0813">Transport</keyword>
<feature type="transmembrane region" description="Helical" evidence="8">
    <location>
        <begin position="473"/>
        <end position="490"/>
    </location>
</feature>
<dbReference type="PROSITE" id="PS00217">
    <property type="entry name" value="SUGAR_TRANSPORT_2"/>
    <property type="match status" value="1"/>
</dbReference>
<dbReference type="OrthoDB" id="5290825at2759"/>
<dbReference type="AlphaFoldDB" id="A0A507AZ03"/>
<evidence type="ECO:0000313" key="10">
    <source>
        <dbReference type="EMBL" id="TPX10081.1"/>
    </source>
</evidence>
<dbReference type="GO" id="GO:0015791">
    <property type="term" value="P:polyol transmembrane transport"/>
    <property type="evidence" value="ECO:0007669"/>
    <property type="project" value="UniProtKB-ARBA"/>
</dbReference>
<feature type="transmembrane region" description="Helical" evidence="8">
    <location>
        <begin position="511"/>
        <end position="533"/>
    </location>
</feature>
<dbReference type="EMBL" id="SKBQ01000005">
    <property type="protein sequence ID" value="TPX10081.1"/>
    <property type="molecule type" value="Genomic_DNA"/>
</dbReference>
<dbReference type="InterPro" id="IPR003663">
    <property type="entry name" value="Sugar/inositol_transpt"/>
</dbReference>
<feature type="transmembrane region" description="Helical" evidence="8">
    <location>
        <begin position="201"/>
        <end position="218"/>
    </location>
</feature>
<feature type="transmembrane region" description="Helical" evidence="8">
    <location>
        <begin position="168"/>
        <end position="189"/>
    </location>
</feature>
<evidence type="ECO:0000256" key="3">
    <source>
        <dbReference type="ARBA" id="ARBA00022448"/>
    </source>
</evidence>
<keyword evidence="5 8" id="KW-1133">Transmembrane helix</keyword>
<comment type="similarity">
    <text evidence="2">Belongs to the major facilitator superfamily. Sugar transporter (TC 2.A.1.1) family.</text>
</comment>
<protein>
    <recommendedName>
        <fullName evidence="9">Major facilitator superfamily (MFS) profile domain-containing protein</fullName>
    </recommendedName>
</protein>
<feature type="transmembrane region" description="Helical" evidence="8">
    <location>
        <begin position="380"/>
        <end position="401"/>
    </location>
</feature>
<evidence type="ECO:0000256" key="2">
    <source>
        <dbReference type="ARBA" id="ARBA00010992"/>
    </source>
</evidence>
<evidence type="ECO:0000256" key="6">
    <source>
        <dbReference type="ARBA" id="ARBA00023136"/>
    </source>
</evidence>
<feature type="domain" description="Major facilitator superfamily (MFS) profile" evidence="9">
    <location>
        <begin position="122"/>
        <end position="565"/>
    </location>
</feature>
<feature type="transmembrane region" description="Helical" evidence="8">
    <location>
        <begin position="413"/>
        <end position="433"/>
    </location>
</feature>
<dbReference type="InterPro" id="IPR036259">
    <property type="entry name" value="MFS_trans_sf"/>
</dbReference>